<dbReference type="AlphaFoldDB" id="A0A7S4A494"/>
<sequence>MPAKPIPRQLRASALAFAVRCSGRDAPPEPSPQPAEEDDALAYDESEDEADAPAEPAAVERSPGERFWSRAQSRRRRRRGRDLDAEEAARLAARAPPQPPSSPVVEPSAWEQRQAREINAFVRAKHYAQRQRDAEIRHAAARARKAPTKRRVAIRLPPAGQREDKLRAAATARQQQEPERRRTVTWDSESDAERMRTLRTKIPWARVSDGDDGSEAASEEEHAAGYAPSRIALEFRREETRRRRQKELASIRATEAGISCALRSAALRREAVREARAVDRRRRDHALPAIFAKPQEVNHTALSPLGMMLASASAAREQPAARGHAPRQPTRRRSRWSMDSLGDETPPRRRRGRGRCR</sequence>
<evidence type="ECO:0000313" key="2">
    <source>
        <dbReference type="EMBL" id="CAE0703154.1"/>
    </source>
</evidence>
<feature type="compositionally biased region" description="Basic residues" evidence="1">
    <location>
        <begin position="139"/>
        <end position="150"/>
    </location>
</feature>
<keyword evidence="4" id="KW-1185">Reference proteome</keyword>
<feature type="region of interest" description="Disordered" evidence="1">
    <location>
        <begin position="128"/>
        <end position="150"/>
    </location>
</feature>
<protein>
    <submittedName>
        <fullName evidence="2">Uncharacterized protein</fullName>
    </submittedName>
</protein>
<organism evidence="2">
    <name type="scientific">Pelagomonas calceolata</name>
    <dbReference type="NCBI Taxonomy" id="35677"/>
    <lineage>
        <taxon>Eukaryota</taxon>
        <taxon>Sar</taxon>
        <taxon>Stramenopiles</taxon>
        <taxon>Ochrophyta</taxon>
        <taxon>Pelagophyceae</taxon>
        <taxon>Pelagomonadales</taxon>
        <taxon>Pelagomonadaceae</taxon>
        <taxon>Pelagomonas</taxon>
    </lineage>
</organism>
<accession>A0A7S4A494</accession>
<evidence type="ECO:0000313" key="4">
    <source>
        <dbReference type="Proteomes" id="UP000789595"/>
    </source>
</evidence>
<feature type="compositionally biased region" description="Acidic residues" evidence="1">
    <location>
        <begin position="35"/>
        <end position="52"/>
    </location>
</feature>
<feature type="compositionally biased region" description="Basic residues" evidence="1">
    <location>
        <begin position="348"/>
        <end position="357"/>
    </location>
</feature>
<evidence type="ECO:0000256" key="1">
    <source>
        <dbReference type="SAM" id="MobiDB-lite"/>
    </source>
</evidence>
<dbReference type="PROSITE" id="PS50096">
    <property type="entry name" value="IQ"/>
    <property type="match status" value="1"/>
</dbReference>
<reference evidence="3" key="2">
    <citation type="submission" date="2021-11" db="EMBL/GenBank/DDBJ databases">
        <authorList>
            <consortium name="Genoscope - CEA"/>
            <person name="William W."/>
        </authorList>
    </citation>
    <scope>NUCLEOTIDE SEQUENCE</scope>
</reference>
<feature type="region of interest" description="Disordered" evidence="1">
    <location>
        <begin position="311"/>
        <end position="357"/>
    </location>
</feature>
<evidence type="ECO:0000313" key="3">
    <source>
        <dbReference type="EMBL" id="CAH0374663.1"/>
    </source>
</evidence>
<reference evidence="2" key="1">
    <citation type="submission" date="2021-01" db="EMBL/GenBank/DDBJ databases">
        <authorList>
            <person name="Corre E."/>
            <person name="Pelletier E."/>
            <person name="Niang G."/>
            <person name="Scheremetjew M."/>
            <person name="Finn R."/>
            <person name="Kale V."/>
            <person name="Holt S."/>
            <person name="Cochrane G."/>
            <person name="Meng A."/>
            <person name="Brown T."/>
            <person name="Cohen L."/>
        </authorList>
    </citation>
    <scope>NUCLEOTIDE SEQUENCE</scope>
    <source>
        <strain evidence="2">CCMP1756</strain>
    </source>
</reference>
<feature type="region of interest" description="Disordered" evidence="1">
    <location>
        <begin position="20"/>
        <end position="111"/>
    </location>
</feature>
<proteinExistence type="predicted"/>
<dbReference type="Proteomes" id="UP000789595">
    <property type="component" value="Unassembled WGS sequence"/>
</dbReference>
<name>A0A7S4A494_9STRA</name>
<feature type="region of interest" description="Disordered" evidence="1">
    <location>
        <begin position="171"/>
        <end position="192"/>
    </location>
</feature>
<gene>
    <name evidence="2" type="ORF">PCAL00307_LOCUS18601</name>
    <name evidence="3" type="ORF">PECAL_4P19610</name>
</gene>
<dbReference type="EMBL" id="CAKKNE010000004">
    <property type="protein sequence ID" value="CAH0374663.1"/>
    <property type="molecule type" value="Genomic_DNA"/>
</dbReference>
<feature type="compositionally biased region" description="Low complexity" evidence="1">
    <location>
        <begin position="311"/>
        <end position="322"/>
    </location>
</feature>
<dbReference type="EMBL" id="HBIW01021584">
    <property type="protein sequence ID" value="CAE0703154.1"/>
    <property type="molecule type" value="Transcribed_RNA"/>
</dbReference>